<comment type="subcellular location">
    <subcellularLocation>
        <location evidence="1">Cytoplasm</location>
        <location evidence="1">Cytosol</location>
    </subcellularLocation>
</comment>
<evidence type="ECO:0000256" key="16">
    <source>
        <dbReference type="ARBA" id="ARBA00061189"/>
    </source>
</evidence>
<evidence type="ECO:0000256" key="23">
    <source>
        <dbReference type="PIRSR" id="PIRSR620004-1"/>
    </source>
</evidence>
<comment type="similarity">
    <text evidence="17">In the C-terminal section; belongs to the ROK (NagC/XylR) family.</text>
</comment>
<keyword evidence="12" id="KW-0511">Multifunctional enzyme</keyword>
<dbReference type="NCBIfam" id="TIGR03568">
    <property type="entry name" value="NeuC_NnaA"/>
    <property type="match status" value="1"/>
</dbReference>
<dbReference type="EC" id="2.7.1.60" evidence="19"/>
<feature type="binding site" evidence="25">
    <location>
        <position position="584"/>
    </location>
    <ligand>
        <name>Zn(2+)</name>
        <dbReference type="ChEBI" id="CHEBI:29105"/>
        <note>structural</note>
    </ligand>
</feature>
<proteinExistence type="inferred from homology"/>
<keyword evidence="7" id="KW-0547">Nucleotide-binding</keyword>
<comment type="pathway">
    <text evidence="15">Amino-sugar metabolism; N-acetylneuraminate biosynthesis.</text>
</comment>
<evidence type="ECO:0000256" key="5">
    <source>
        <dbReference type="ARBA" id="ARBA00022679"/>
    </source>
</evidence>
<keyword evidence="28" id="KW-1185">Reference proteome</keyword>
<dbReference type="CDD" id="cd24060">
    <property type="entry name" value="ASKHA_NBD_ROK_GNE"/>
    <property type="match status" value="1"/>
</dbReference>
<evidence type="ECO:0000256" key="3">
    <source>
        <dbReference type="ARBA" id="ARBA00022533"/>
    </source>
</evidence>
<dbReference type="RefSeq" id="XP_014825825.1">
    <property type="nucleotide sequence ID" value="XM_014970339.1"/>
</dbReference>
<keyword evidence="11" id="KW-0067">ATP-binding</keyword>
<keyword evidence="10" id="KW-0862">Zinc</keyword>
<evidence type="ECO:0000256" key="2">
    <source>
        <dbReference type="ARBA" id="ARBA00022490"/>
    </source>
</evidence>
<dbReference type="CDD" id="cd03786">
    <property type="entry name" value="GTB_UDP-GlcNAc_2-Epimerase"/>
    <property type="match status" value="1"/>
</dbReference>
<evidence type="ECO:0000256" key="11">
    <source>
        <dbReference type="ARBA" id="ARBA00022840"/>
    </source>
</evidence>
<evidence type="ECO:0000313" key="27">
    <source>
        <dbReference type="Ensembl" id="ENSPMEP00000033733.1"/>
    </source>
</evidence>
<dbReference type="CTD" id="10020"/>
<dbReference type="Gene3D" id="3.40.50.2000">
    <property type="entry name" value="Glycogen Phosphorylase B"/>
    <property type="match status" value="2"/>
</dbReference>
<evidence type="ECO:0000256" key="17">
    <source>
        <dbReference type="ARBA" id="ARBA00061321"/>
    </source>
</evidence>
<keyword evidence="2" id="KW-0963">Cytoplasm</keyword>
<dbReference type="InterPro" id="IPR020004">
    <property type="entry name" value="UDP-GlcNAc_Epase"/>
</dbReference>
<evidence type="ECO:0000256" key="20">
    <source>
        <dbReference type="ARBA" id="ARBA00066960"/>
    </source>
</evidence>
<reference evidence="27" key="2">
    <citation type="submission" date="2025-09" db="UniProtKB">
        <authorList>
            <consortium name="Ensembl"/>
        </authorList>
    </citation>
    <scope>IDENTIFICATION</scope>
</reference>
<keyword evidence="5" id="KW-0808">Transferase</keyword>
<evidence type="ECO:0000256" key="1">
    <source>
        <dbReference type="ARBA" id="ARBA00004514"/>
    </source>
</evidence>
<dbReference type="RefSeq" id="XP_014825828.1">
    <property type="nucleotide sequence ID" value="XM_014970342.1"/>
</dbReference>
<dbReference type="Pfam" id="PF00480">
    <property type="entry name" value="ROK"/>
    <property type="match status" value="1"/>
</dbReference>
<accession>A0A3B3Z2U1</accession>
<feature type="binding site" evidence="24">
    <location>
        <position position="492"/>
    </location>
    <ligand>
        <name>an N-acyl-D-mannosamine</name>
        <dbReference type="ChEBI" id="CHEBI:16062"/>
    </ligand>
</feature>
<dbReference type="RefSeq" id="XP_014825824.1">
    <property type="nucleotide sequence ID" value="XM_014970338.1"/>
</dbReference>
<comment type="catalytic activity">
    <reaction evidence="13">
        <text>an N-acyl-D-mannosamine + ATP = an N-acyl-D-mannosamine 6-phosphate + ADP + H(+)</text>
        <dbReference type="Rhea" id="RHEA:23832"/>
        <dbReference type="ChEBI" id="CHEBI:15378"/>
        <dbReference type="ChEBI" id="CHEBI:16062"/>
        <dbReference type="ChEBI" id="CHEBI:30616"/>
        <dbReference type="ChEBI" id="CHEBI:57666"/>
        <dbReference type="ChEBI" id="CHEBI:456216"/>
        <dbReference type="EC" id="2.7.1.60"/>
    </reaction>
    <physiologicalReaction direction="left-to-right" evidence="13">
        <dbReference type="Rhea" id="RHEA:23833"/>
    </physiologicalReaction>
</comment>
<evidence type="ECO:0000256" key="10">
    <source>
        <dbReference type="ARBA" id="ARBA00022833"/>
    </source>
</evidence>
<evidence type="ECO:0000259" key="26">
    <source>
        <dbReference type="Pfam" id="PF02350"/>
    </source>
</evidence>
<dbReference type="PANTHER" id="PTHR18964">
    <property type="entry name" value="ROK (REPRESSOR, ORF, KINASE) FAMILY"/>
    <property type="match status" value="1"/>
</dbReference>
<keyword evidence="6" id="KW-0479">Metal-binding</keyword>
<dbReference type="FunFam" id="3.40.50.2000:FF:000013">
    <property type="entry name" value="Bifunctional UDP-N-acetylglucosamine 2-epimerase/N-acetylmannosamine kinase"/>
    <property type="match status" value="1"/>
</dbReference>
<sequence>MQRTKEKMDREKTEENLYQNKRRLKVCVATCNRADYSKLAPIMFGLKSHPEEFELEVVVLGSHLIDDYGNTFRMIEQDDFDIGSKLHTIVRGEDEAAMVESVGLALVKLPDVLQRLSPDILIVHGDRFDALALATAAALMNIRILHLEGGEVSGTIDDSIRHAISKLAHYHACCTRMAEQHLIAMCEDHSRILLAGCPSYDKLLSTYHRDDYMDIIKSWLGDKVKENDYIVALQHPVTTDIQHSIKIYGLMLDALISFNKRTLILFPNIDAGSKEMVRVMRKKGIEQHPNFRAVKHIPFEQFIQLLSHAGCMIGNSSCGVREAGAFGTPVINLGTRQTGRETGENVLHVRDADTHNKIYHALELQFGKRYPGSKIYGDGNAVPRILKFLSSIDLDEPLQKTFCFPPVKDTISQDIDHILETQSALAVDLGGTNLRVAIVCMQGNIVKKYTEPNPKTFEDRMHLILKMCKDAVQDGARLNCRILGVGISTGGRVNPQEGIVLHSTKLIQEWSSVDLRTPISDALGLPVWVDNDGNCAALAERKFGHGRGVDNFVTVITGTGIGGGIIHNSELVHGSTFCAAELGHIKVSLDGPECSCGSQGCIEAFASGMALQREAKRLHDEELLKMDGMDVKLAEPITAAHLISAARKGNSKANAVLHKASLALGVGIVNILHIVNPSLVILSGVLASYYQAPVQQVMLERALFSAQSIKVVKSDLEEPALLGAASMVLDYATRRTY</sequence>
<feature type="binding site" evidence="25">
    <location>
        <position position="594"/>
    </location>
    <ligand>
        <name>Zn(2+)</name>
        <dbReference type="ChEBI" id="CHEBI:29105"/>
        <note>structural</note>
    </ligand>
</feature>
<dbReference type="AlphaFoldDB" id="A0A3B3Z2U1"/>
<dbReference type="Pfam" id="PF02350">
    <property type="entry name" value="Epimerase_2"/>
    <property type="match status" value="1"/>
</dbReference>
<keyword evidence="3" id="KW-0021">Allosteric enzyme</keyword>
<dbReference type="GO" id="GO:0009384">
    <property type="term" value="F:N-acylmannosamine kinase activity"/>
    <property type="evidence" value="ECO:0007669"/>
    <property type="project" value="UniProtKB-EC"/>
</dbReference>
<dbReference type="Proteomes" id="UP000261480">
    <property type="component" value="Unplaced"/>
</dbReference>
<feature type="binding site" evidence="24">
    <location>
        <position position="584"/>
    </location>
    <ligand>
        <name>an N-acyl-D-mannosamine</name>
        <dbReference type="ChEBI" id="CHEBI:16062"/>
    </ligand>
</feature>
<dbReference type="InterPro" id="IPR000600">
    <property type="entry name" value="ROK"/>
</dbReference>
<evidence type="ECO:0000256" key="6">
    <source>
        <dbReference type="ARBA" id="ARBA00022723"/>
    </source>
</evidence>
<evidence type="ECO:0000256" key="15">
    <source>
        <dbReference type="ARBA" id="ARBA00060599"/>
    </source>
</evidence>
<dbReference type="SUPFAM" id="SSF53067">
    <property type="entry name" value="Actin-like ATPase domain"/>
    <property type="match status" value="1"/>
</dbReference>
<dbReference type="FunFam" id="3.40.50.2000:FF:000015">
    <property type="entry name" value="Bifunctional UDP-N-acetylglucosamine 2-epimerase/N-acetylmannosamine kinase"/>
    <property type="match status" value="1"/>
</dbReference>
<feature type="binding site" evidence="24">
    <location>
        <position position="532"/>
    </location>
    <ligand>
        <name>an N-acyl-D-mannosamine</name>
        <dbReference type="ChEBI" id="CHEBI:16062"/>
    </ligand>
</feature>
<keyword evidence="9" id="KW-0378">Hydrolase</keyword>
<evidence type="ECO:0000313" key="28">
    <source>
        <dbReference type="Proteomes" id="UP000261480"/>
    </source>
</evidence>
<evidence type="ECO:0000256" key="14">
    <source>
        <dbReference type="ARBA" id="ARBA00050904"/>
    </source>
</evidence>
<feature type="binding site" evidence="24">
    <location>
        <position position="581"/>
    </location>
    <ligand>
        <name>an N-acyl-D-mannosamine</name>
        <dbReference type="ChEBI" id="CHEBI:16062"/>
    </ligand>
</feature>
<dbReference type="FunFam" id="3.30.420.40:FF:000060">
    <property type="entry name" value="Bifunctional UDP-N-acetylglucosamine 2-epimerase/N-acetylmannosamine kinase"/>
    <property type="match status" value="1"/>
</dbReference>
<feature type="binding site" evidence="25">
    <location>
        <position position="596"/>
    </location>
    <ligand>
        <name>Zn(2+)</name>
        <dbReference type="ChEBI" id="CHEBI:29105"/>
        <note>structural</note>
    </ligand>
</feature>
<dbReference type="GO" id="GO:0005829">
    <property type="term" value="C:cytosol"/>
    <property type="evidence" value="ECO:0007669"/>
    <property type="project" value="UniProtKB-SubCell"/>
</dbReference>
<dbReference type="EC" id="3.2.1.183" evidence="20"/>
<dbReference type="SUPFAM" id="SSF53756">
    <property type="entry name" value="UDP-Glycosyltransferase/glycogen phosphorylase"/>
    <property type="match status" value="1"/>
</dbReference>
<evidence type="ECO:0000256" key="4">
    <source>
        <dbReference type="ARBA" id="ARBA00022553"/>
    </source>
</evidence>
<evidence type="ECO:0000256" key="9">
    <source>
        <dbReference type="ARBA" id="ARBA00022801"/>
    </source>
</evidence>
<comment type="subunit">
    <text evidence="18">Homodimer. Homotetramer. Homohexamer. The hexameric form exhibits both enzyme activities, whereas the dimeric form only catalyzes the phosphorylation of N-acyl-D-mannosamine.</text>
</comment>
<comment type="catalytic activity">
    <reaction evidence="14">
        <text>UDP-N-acetyl-alpha-D-glucosamine + H2O = aldehydo-N-acetyl-D-mannosamine + UDP + H(+)</text>
        <dbReference type="Rhea" id="RHEA:30683"/>
        <dbReference type="ChEBI" id="CHEBI:15377"/>
        <dbReference type="ChEBI" id="CHEBI:15378"/>
        <dbReference type="ChEBI" id="CHEBI:17122"/>
        <dbReference type="ChEBI" id="CHEBI:57705"/>
        <dbReference type="ChEBI" id="CHEBI:58223"/>
        <dbReference type="EC" id="3.2.1.183"/>
    </reaction>
    <physiologicalReaction direction="left-to-right" evidence="14">
        <dbReference type="Rhea" id="RHEA:30684"/>
    </physiologicalReaction>
</comment>
<evidence type="ECO:0000256" key="8">
    <source>
        <dbReference type="ARBA" id="ARBA00022777"/>
    </source>
</evidence>
<evidence type="ECO:0000256" key="18">
    <source>
        <dbReference type="ARBA" id="ARBA00064721"/>
    </source>
</evidence>
<dbReference type="FunFam" id="3.30.420.40:FF:000053">
    <property type="entry name" value="Bifunctional UDP-N-acetylglucosamine 2-epimerase/N-acetylmannosamine kinase"/>
    <property type="match status" value="1"/>
</dbReference>
<protein>
    <recommendedName>
        <fullName evidence="21">Bifunctional UDP-N-acetylglucosamine 2-epimerase/N-acetylmannosamine kinase</fullName>
        <ecNumber evidence="19">2.7.1.60</ecNumber>
        <ecNumber evidence="20">3.2.1.183</ecNumber>
    </recommendedName>
    <alternativeName>
        <fullName evidence="22">UDP-GlcNAc-2-epimerase/ManAc kinase</fullName>
    </alternativeName>
</protein>
<name>A0A3B3Z2U1_9TELE</name>
<evidence type="ECO:0000256" key="13">
    <source>
        <dbReference type="ARBA" id="ARBA00050864"/>
    </source>
</evidence>
<dbReference type="InterPro" id="IPR043129">
    <property type="entry name" value="ATPase_NBD"/>
</dbReference>
<organism evidence="27 28">
    <name type="scientific">Poecilia mexicana</name>
    <dbReference type="NCBI Taxonomy" id="48701"/>
    <lineage>
        <taxon>Eukaryota</taxon>
        <taxon>Metazoa</taxon>
        <taxon>Chordata</taxon>
        <taxon>Craniata</taxon>
        <taxon>Vertebrata</taxon>
        <taxon>Euteleostomi</taxon>
        <taxon>Actinopterygii</taxon>
        <taxon>Neopterygii</taxon>
        <taxon>Teleostei</taxon>
        <taxon>Neoteleostei</taxon>
        <taxon>Acanthomorphata</taxon>
        <taxon>Ovalentaria</taxon>
        <taxon>Atherinomorphae</taxon>
        <taxon>Cyprinodontiformes</taxon>
        <taxon>Poeciliidae</taxon>
        <taxon>Poeciliinae</taxon>
        <taxon>Poecilia</taxon>
    </lineage>
</organism>
<keyword evidence="8" id="KW-0418">Kinase</keyword>
<dbReference type="PANTHER" id="PTHR18964:SF149">
    <property type="entry name" value="BIFUNCTIONAL UDP-N-ACETYLGLUCOSAMINE 2-EPIMERASE_N-ACETYLMANNOSAMINE KINASE"/>
    <property type="match status" value="1"/>
</dbReference>
<evidence type="ECO:0000256" key="12">
    <source>
        <dbReference type="ARBA" id="ARBA00023268"/>
    </source>
</evidence>
<comment type="similarity">
    <text evidence="16">In the N-terminal section; belongs to the UDP-N-acetylglucosamine 2-epimerase family.</text>
</comment>
<reference evidence="27" key="1">
    <citation type="submission" date="2025-08" db="UniProtKB">
        <authorList>
            <consortium name="Ensembl"/>
        </authorList>
    </citation>
    <scope>IDENTIFICATION</scope>
</reference>
<evidence type="ECO:0000256" key="24">
    <source>
        <dbReference type="PIRSR" id="PIRSR620004-2"/>
    </source>
</evidence>
<evidence type="ECO:0000256" key="19">
    <source>
        <dbReference type="ARBA" id="ARBA00066377"/>
    </source>
</evidence>
<dbReference type="GO" id="GO:0005524">
    <property type="term" value="F:ATP binding"/>
    <property type="evidence" value="ECO:0007669"/>
    <property type="project" value="UniProtKB-KW"/>
</dbReference>
<dbReference type="RefSeq" id="XP_014825827.1">
    <property type="nucleotide sequence ID" value="XM_014970341.1"/>
</dbReference>
<dbReference type="Ensembl" id="ENSPMET00000028821.1">
    <property type="protein sequence ID" value="ENSPMEP00000033733.1"/>
    <property type="gene ID" value="ENSPMEG00000022478.1"/>
</dbReference>
<feature type="binding site" evidence="24">
    <location>
        <position position="603"/>
    </location>
    <ligand>
        <name>an N-acyl-D-mannosamine</name>
        <dbReference type="ChEBI" id="CHEBI:16062"/>
    </ligand>
</feature>
<feature type="active site" evidence="23">
    <location>
        <position position="532"/>
    </location>
</feature>
<dbReference type="GO" id="GO:0004553">
    <property type="term" value="F:hydrolase activity, hydrolyzing O-glycosyl compounds"/>
    <property type="evidence" value="ECO:0007669"/>
    <property type="project" value="InterPro"/>
</dbReference>
<evidence type="ECO:0000256" key="25">
    <source>
        <dbReference type="PIRSR" id="PIRSR620004-3"/>
    </source>
</evidence>
<keyword evidence="4" id="KW-0597">Phosphoprotein</keyword>
<evidence type="ECO:0000256" key="21">
    <source>
        <dbReference type="ARBA" id="ARBA00071183"/>
    </source>
</evidence>
<dbReference type="Gene3D" id="3.30.420.40">
    <property type="match status" value="2"/>
</dbReference>
<feature type="domain" description="UDP-N-acetylglucosamine 2-epimerase" evidence="26">
    <location>
        <begin position="51"/>
        <end position="389"/>
    </location>
</feature>
<dbReference type="InterPro" id="IPR003331">
    <property type="entry name" value="UDP_GlcNAc_Epimerase_2_dom"/>
</dbReference>
<feature type="binding site" evidence="24">
    <location>
        <position position="504"/>
    </location>
    <ligand>
        <name>an N-acyl-D-mannosamine</name>
        <dbReference type="ChEBI" id="CHEBI:16062"/>
    </ligand>
</feature>
<dbReference type="GO" id="GO:0046872">
    <property type="term" value="F:metal ion binding"/>
    <property type="evidence" value="ECO:0007669"/>
    <property type="project" value="UniProtKB-KW"/>
</dbReference>
<evidence type="ECO:0000256" key="7">
    <source>
        <dbReference type="ARBA" id="ARBA00022741"/>
    </source>
</evidence>
<evidence type="ECO:0000256" key="22">
    <source>
        <dbReference type="ARBA" id="ARBA00081985"/>
    </source>
</evidence>
<dbReference type="RefSeq" id="XP_014825829.1">
    <property type="nucleotide sequence ID" value="XM_014970343.1"/>
</dbReference>
<feature type="binding site" evidence="25">
    <location>
        <position position="601"/>
    </location>
    <ligand>
        <name>Zn(2+)</name>
        <dbReference type="ChEBI" id="CHEBI:29105"/>
        <note>structural</note>
    </ligand>
</feature>
<dbReference type="GO" id="GO:0006047">
    <property type="term" value="P:UDP-N-acetylglucosamine metabolic process"/>
    <property type="evidence" value="ECO:0007669"/>
    <property type="project" value="InterPro"/>
</dbReference>
<dbReference type="GO" id="GO:0008761">
    <property type="term" value="F:UDP-N-acetylglucosamine 2-epimerase activity"/>
    <property type="evidence" value="ECO:0007669"/>
    <property type="project" value="TreeGrafter"/>
</dbReference>
<dbReference type="GeneID" id="106905473"/>